<reference evidence="1" key="1">
    <citation type="submission" date="2019-08" db="EMBL/GenBank/DDBJ databases">
        <authorList>
            <person name="Kucharzyk K."/>
            <person name="Murdoch R.W."/>
            <person name="Higgins S."/>
            <person name="Loffler F."/>
        </authorList>
    </citation>
    <scope>NUCLEOTIDE SEQUENCE</scope>
</reference>
<evidence type="ECO:0000313" key="1">
    <source>
        <dbReference type="EMBL" id="MPM77284.1"/>
    </source>
</evidence>
<evidence type="ECO:0008006" key="2">
    <source>
        <dbReference type="Google" id="ProtNLM"/>
    </source>
</evidence>
<gene>
    <name evidence="1" type="ORF">SDC9_124286</name>
</gene>
<organism evidence="1">
    <name type="scientific">bioreactor metagenome</name>
    <dbReference type="NCBI Taxonomy" id="1076179"/>
    <lineage>
        <taxon>unclassified sequences</taxon>
        <taxon>metagenomes</taxon>
        <taxon>ecological metagenomes</taxon>
    </lineage>
</organism>
<accession>A0A645CK16</accession>
<sequence length="119" mass="13098">MQSKMKRVFLLTMVCMLILTTFVGCATPKDGDVYKATKGNGTITLLPGSNFRATRVDLVFADTSCYGISGNGHYSYSGSTIRFYFTFTYQKISKDDYLTATVNKDGSFTACGVTYKLAK</sequence>
<dbReference type="EMBL" id="VSSQ01027839">
    <property type="protein sequence ID" value="MPM77284.1"/>
    <property type="molecule type" value="Genomic_DNA"/>
</dbReference>
<protein>
    <recommendedName>
        <fullName evidence="2">Lipoprotein</fullName>
    </recommendedName>
</protein>
<proteinExistence type="predicted"/>
<name>A0A645CK16_9ZZZZ</name>
<dbReference type="AlphaFoldDB" id="A0A645CK16"/>
<dbReference type="PROSITE" id="PS51257">
    <property type="entry name" value="PROKAR_LIPOPROTEIN"/>
    <property type="match status" value="1"/>
</dbReference>
<comment type="caution">
    <text evidence="1">The sequence shown here is derived from an EMBL/GenBank/DDBJ whole genome shotgun (WGS) entry which is preliminary data.</text>
</comment>